<evidence type="ECO:0000313" key="2">
    <source>
        <dbReference type="EMBL" id="TDL14489.1"/>
    </source>
</evidence>
<evidence type="ECO:0000313" key="3">
    <source>
        <dbReference type="Proteomes" id="UP000294933"/>
    </source>
</evidence>
<protein>
    <recommendedName>
        <fullName evidence="4">Chitin synthase export chaperone</fullName>
    </recommendedName>
</protein>
<keyword evidence="1" id="KW-1133">Transmembrane helix</keyword>
<dbReference type="AlphaFoldDB" id="A0A4Y7PIX3"/>
<gene>
    <name evidence="2" type="ORF">BD410DRAFT_797152</name>
</gene>
<dbReference type="VEuPathDB" id="FungiDB:BD410DRAFT_797152"/>
<keyword evidence="1" id="KW-0472">Membrane</keyword>
<proteinExistence type="predicted"/>
<organism evidence="2 3">
    <name type="scientific">Rickenella mellea</name>
    <dbReference type="NCBI Taxonomy" id="50990"/>
    <lineage>
        <taxon>Eukaryota</taxon>
        <taxon>Fungi</taxon>
        <taxon>Dikarya</taxon>
        <taxon>Basidiomycota</taxon>
        <taxon>Agaricomycotina</taxon>
        <taxon>Agaricomycetes</taxon>
        <taxon>Hymenochaetales</taxon>
        <taxon>Rickenellaceae</taxon>
        <taxon>Rickenella</taxon>
    </lineage>
</organism>
<name>A0A4Y7PIX3_9AGAM</name>
<accession>A0A4Y7PIX3</accession>
<sequence length="57" mass="6049">MLILSVYVWINDSFTAASKAFGSNSLVTYAAIVALVLLQGLLSISGISTRSISSVWI</sequence>
<evidence type="ECO:0000256" key="1">
    <source>
        <dbReference type="SAM" id="Phobius"/>
    </source>
</evidence>
<dbReference type="EMBL" id="ML170333">
    <property type="protein sequence ID" value="TDL14489.1"/>
    <property type="molecule type" value="Genomic_DNA"/>
</dbReference>
<evidence type="ECO:0008006" key="4">
    <source>
        <dbReference type="Google" id="ProtNLM"/>
    </source>
</evidence>
<dbReference type="Proteomes" id="UP000294933">
    <property type="component" value="Unassembled WGS sequence"/>
</dbReference>
<keyword evidence="1" id="KW-0812">Transmembrane</keyword>
<feature type="transmembrane region" description="Helical" evidence="1">
    <location>
        <begin position="26"/>
        <end position="47"/>
    </location>
</feature>
<reference evidence="2 3" key="1">
    <citation type="submission" date="2018-06" db="EMBL/GenBank/DDBJ databases">
        <title>A transcriptomic atlas of mushroom development highlights an independent origin of complex multicellularity.</title>
        <authorList>
            <consortium name="DOE Joint Genome Institute"/>
            <person name="Krizsan K."/>
            <person name="Almasi E."/>
            <person name="Merenyi Z."/>
            <person name="Sahu N."/>
            <person name="Viragh M."/>
            <person name="Koszo T."/>
            <person name="Mondo S."/>
            <person name="Kiss B."/>
            <person name="Balint B."/>
            <person name="Kues U."/>
            <person name="Barry K."/>
            <person name="Hegedus J.C."/>
            <person name="Henrissat B."/>
            <person name="Johnson J."/>
            <person name="Lipzen A."/>
            <person name="Ohm R."/>
            <person name="Nagy I."/>
            <person name="Pangilinan J."/>
            <person name="Yan J."/>
            <person name="Xiong Y."/>
            <person name="Grigoriev I.V."/>
            <person name="Hibbett D.S."/>
            <person name="Nagy L.G."/>
        </authorList>
    </citation>
    <scope>NUCLEOTIDE SEQUENCE [LARGE SCALE GENOMIC DNA]</scope>
    <source>
        <strain evidence="2 3">SZMC22713</strain>
    </source>
</reference>
<keyword evidence="3" id="KW-1185">Reference proteome</keyword>